<reference evidence="2 3" key="1">
    <citation type="submission" date="2017-05" db="EMBL/GenBank/DDBJ databases">
        <authorList>
            <person name="Varghese N."/>
            <person name="Submissions S."/>
        </authorList>
    </citation>
    <scope>NUCLEOTIDE SEQUENCE [LARGE SCALE GENOMIC DNA]</scope>
    <source>
        <strain evidence="2 3">DSM 21985</strain>
    </source>
</reference>
<dbReference type="Proteomes" id="UP000317557">
    <property type="component" value="Unassembled WGS sequence"/>
</dbReference>
<accession>A0A521EDS5</accession>
<dbReference type="OrthoDB" id="1524925at2"/>
<dbReference type="AlphaFoldDB" id="A0A521EDS5"/>
<feature type="chain" id="PRO_5022172849" evidence="1">
    <location>
        <begin position="24"/>
        <end position="131"/>
    </location>
</feature>
<proteinExistence type="predicted"/>
<dbReference type="InterPro" id="IPR013783">
    <property type="entry name" value="Ig-like_fold"/>
</dbReference>
<dbReference type="Gene3D" id="2.60.40.10">
    <property type="entry name" value="Immunoglobulins"/>
    <property type="match status" value="1"/>
</dbReference>
<name>A0A521EDS5_9BACT</name>
<protein>
    <submittedName>
        <fullName evidence="2">Uncharacterized protein</fullName>
    </submittedName>
</protein>
<organism evidence="2 3">
    <name type="scientific">Gracilimonas mengyeensis</name>
    <dbReference type="NCBI Taxonomy" id="1302730"/>
    <lineage>
        <taxon>Bacteria</taxon>
        <taxon>Pseudomonadati</taxon>
        <taxon>Balneolota</taxon>
        <taxon>Balneolia</taxon>
        <taxon>Balneolales</taxon>
        <taxon>Balneolaceae</taxon>
        <taxon>Gracilimonas</taxon>
    </lineage>
</organism>
<evidence type="ECO:0000313" key="3">
    <source>
        <dbReference type="Proteomes" id="UP000317557"/>
    </source>
</evidence>
<gene>
    <name evidence="2" type="ORF">SAMN06265219_111126</name>
</gene>
<feature type="signal peptide" evidence="1">
    <location>
        <begin position="1"/>
        <end position="23"/>
    </location>
</feature>
<sequence length="131" mass="15244">MPIPKIFLSFLFFFVLFNCSVLAQSNITFNVNLKPQLEDSVFIPGQDKIEIYGNLYPLGMNKTLQLVDKAPIDSIYTVEIRFSRNYNGKNLRYNYVLRTDEGELRESNPRSINLQKGETELDAIYFNSFAW</sequence>
<keyword evidence="1" id="KW-0732">Signal</keyword>
<evidence type="ECO:0000313" key="2">
    <source>
        <dbReference type="EMBL" id="SMO82069.1"/>
    </source>
</evidence>
<evidence type="ECO:0000256" key="1">
    <source>
        <dbReference type="SAM" id="SignalP"/>
    </source>
</evidence>
<keyword evidence="3" id="KW-1185">Reference proteome</keyword>
<dbReference type="RefSeq" id="WP_142455119.1">
    <property type="nucleotide sequence ID" value="NZ_FXTP01000011.1"/>
</dbReference>
<dbReference type="EMBL" id="FXTP01000011">
    <property type="protein sequence ID" value="SMO82069.1"/>
    <property type="molecule type" value="Genomic_DNA"/>
</dbReference>